<dbReference type="InterPro" id="IPR001498">
    <property type="entry name" value="Impact_N"/>
</dbReference>
<dbReference type="InterPro" id="IPR020568">
    <property type="entry name" value="Ribosomal_Su5_D2-typ_SF"/>
</dbReference>
<dbReference type="InterPro" id="IPR015269">
    <property type="entry name" value="UPF0029_Impact_C"/>
</dbReference>
<evidence type="ECO:0000259" key="2">
    <source>
        <dbReference type="Pfam" id="PF01205"/>
    </source>
</evidence>
<dbReference type="GO" id="GO:0005737">
    <property type="term" value="C:cytoplasm"/>
    <property type="evidence" value="ECO:0007669"/>
    <property type="project" value="TreeGrafter"/>
</dbReference>
<dbReference type="AlphaFoldDB" id="A0A9D1J508"/>
<dbReference type="Gene3D" id="3.30.70.240">
    <property type="match status" value="1"/>
</dbReference>
<comment type="caution">
    <text evidence="4">The sequence shown here is derived from an EMBL/GenBank/DDBJ whole genome shotgun (WGS) entry which is preliminary data.</text>
</comment>
<sequence>MAESYVTVRGYGSGEYVEKKSRFIGSIAPVADVGEAEAFLAEVKAKNPGANHNVYAYLLRDGIHKRYSDDGEPQGTGGPPVLEMLEREGVVGVCCVVTRYFGGTLLGAGNLTRAYGKAARLALVDAGKAVMSPCKVLSLTVDYGLYGKAAYILPQYNIKTLDEAFTDAVTLTLLIRADRAERFAAEIREMSAGKTEPEVVEERFCEME</sequence>
<reference evidence="4" key="1">
    <citation type="submission" date="2020-10" db="EMBL/GenBank/DDBJ databases">
        <authorList>
            <person name="Gilroy R."/>
        </authorList>
    </citation>
    <scope>NUCLEOTIDE SEQUENCE</scope>
    <source>
        <strain evidence="4">CHK189-12415</strain>
    </source>
</reference>
<evidence type="ECO:0000313" key="5">
    <source>
        <dbReference type="Proteomes" id="UP000824241"/>
    </source>
</evidence>
<dbReference type="Proteomes" id="UP000824241">
    <property type="component" value="Unassembled WGS sequence"/>
</dbReference>
<feature type="domain" description="UPF0029" evidence="3">
    <location>
        <begin position="139"/>
        <end position="194"/>
    </location>
</feature>
<evidence type="ECO:0000313" key="4">
    <source>
        <dbReference type="EMBL" id="HIR61177.1"/>
    </source>
</evidence>
<comment type="similarity">
    <text evidence="1">Belongs to the IMPACT family.</text>
</comment>
<dbReference type="SUPFAM" id="SSF54211">
    <property type="entry name" value="Ribosomal protein S5 domain 2-like"/>
    <property type="match status" value="1"/>
</dbReference>
<dbReference type="SUPFAM" id="SSF54980">
    <property type="entry name" value="EF-G C-terminal domain-like"/>
    <property type="match status" value="1"/>
</dbReference>
<evidence type="ECO:0000256" key="1">
    <source>
        <dbReference type="ARBA" id="ARBA00007665"/>
    </source>
</evidence>
<dbReference type="InterPro" id="IPR036956">
    <property type="entry name" value="Impact_N_sf"/>
</dbReference>
<dbReference type="GO" id="GO:0006446">
    <property type="term" value="P:regulation of translational initiation"/>
    <property type="evidence" value="ECO:0007669"/>
    <property type="project" value="TreeGrafter"/>
</dbReference>
<dbReference type="PANTHER" id="PTHR16301">
    <property type="entry name" value="IMPACT-RELATED"/>
    <property type="match status" value="1"/>
</dbReference>
<dbReference type="EMBL" id="DVHA01000201">
    <property type="protein sequence ID" value="HIR61177.1"/>
    <property type="molecule type" value="Genomic_DNA"/>
</dbReference>
<dbReference type="Gene3D" id="3.30.230.30">
    <property type="entry name" value="Impact, N-terminal domain"/>
    <property type="match status" value="1"/>
</dbReference>
<protein>
    <submittedName>
        <fullName evidence="4">YigZ family protein</fullName>
    </submittedName>
</protein>
<proteinExistence type="inferred from homology"/>
<dbReference type="InterPro" id="IPR035647">
    <property type="entry name" value="EFG_III/V"/>
</dbReference>
<organism evidence="4 5">
    <name type="scientific">Candidatus Faecivivens stercoravium</name>
    <dbReference type="NCBI Taxonomy" id="2840803"/>
    <lineage>
        <taxon>Bacteria</taxon>
        <taxon>Bacillati</taxon>
        <taxon>Bacillota</taxon>
        <taxon>Clostridia</taxon>
        <taxon>Eubacteriales</taxon>
        <taxon>Oscillospiraceae</taxon>
        <taxon>Oscillospiraceae incertae sedis</taxon>
        <taxon>Candidatus Faecivivens</taxon>
    </lineage>
</organism>
<dbReference type="InterPro" id="IPR023582">
    <property type="entry name" value="Impact"/>
</dbReference>
<dbReference type="Pfam" id="PF09186">
    <property type="entry name" value="DUF1949"/>
    <property type="match status" value="1"/>
</dbReference>
<accession>A0A9D1J508</accession>
<dbReference type="PANTHER" id="PTHR16301:SF20">
    <property type="entry name" value="IMPACT FAMILY MEMBER YIGZ"/>
    <property type="match status" value="1"/>
</dbReference>
<reference evidence="4" key="2">
    <citation type="journal article" date="2021" name="PeerJ">
        <title>Extensive microbial diversity within the chicken gut microbiome revealed by metagenomics and culture.</title>
        <authorList>
            <person name="Gilroy R."/>
            <person name="Ravi A."/>
            <person name="Getino M."/>
            <person name="Pursley I."/>
            <person name="Horton D.L."/>
            <person name="Alikhan N.F."/>
            <person name="Baker D."/>
            <person name="Gharbi K."/>
            <person name="Hall N."/>
            <person name="Watson M."/>
            <person name="Adriaenssens E.M."/>
            <person name="Foster-Nyarko E."/>
            <person name="Jarju S."/>
            <person name="Secka A."/>
            <person name="Antonio M."/>
            <person name="Oren A."/>
            <person name="Chaudhuri R.R."/>
            <person name="La Ragione R."/>
            <person name="Hildebrand F."/>
            <person name="Pallen M.J."/>
        </authorList>
    </citation>
    <scope>NUCLEOTIDE SEQUENCE</scope>
    <source>
        <strain evidence="4">CHK189-12415</strain>
    </source>
</reference>
<dbReference type="InterPro" id="IPR020569">
    <property type="entry name" value="UPF0029_Impact_CS"/>
</dbReference>
<dbReference type="Pfam" id="PF01205">
    <property type="entry name" value="Impact_N"/>
    <property type="match status" value="1"/>
</dbReference>
<gene>
    <name evidence="4" type="ORF">IAB37_06365</name>
</gene>
<name>A0A9D1J508_9FIRM</name>
<dbReference type="PROSITE" id="PS00910">
    <property type="entry name" value="UPF0029"/>
    <property type="match status" value="1"/>
</dbReference>
<feature type="domain" description="Impact N-terminal" evidence="2">
    <location>
        <begin position="19"/>
        <end position="123"/>
    </location>
</feature>
<evidence type="ECO:0000259" key="3">
    <source>
        <dbReference type="Pfam" id="PF09186"/>
    </source>
</evidence>